<dbReference type="InterPro" id="IPR012867">
    <property type="entry name" value="DUF1648"/>
</dbReference>
<dbReference type="EMBL" id="FUZO01000002">
    <property type="protein sequence ID" value="SKC69937.1"/>
    <property type="molecule type" value="Genomic_DNA"/>
</dbReference>
<keyword evidence="4" id="KW-1185">Reference proteome</keyword>
<reference evidence="3 4" key="1">
    <citation type="submission" date="2017-02" db="EMBL/GenBank/DDBJ databases">
        <authorList>
            <person name="Varghese N."/>
            <person name="Submissions S."/>
        </authorList>
    </citation>
    <scope>NUCLEOTIDE SEQUENCE [LARGE SCALE GENOMIC DNA]</scope>
    <source>
        <strain evidence="3 4">VKM Ac-1787</strain>
    </source>
</reference>
<evidence type="ECO:0000259" key="2">
    <source>
        <dbReference type="Pfam" id="PF07853"/>
    </source>
</evidence>
<proteinExistence type="predicted"/>
<sequence>MQDPTTTRPEWPPRRPPVWPHLVALVIVAATLVVGLVVYPSAPDPMPVHFDAALHPDAWSDKRLGGFLLPVIIGAAVVTIFWIVAACLPLAGTTRSDVDPHPPTTASTWSTQLSPRPEVTAATLDATGRLLGDLTIATAALISVVALTTWLGVPAWMAPWLLPVLMAAFFGSLAVSCVRVFRAQRGLA</sequence>
<keyword evidence="1" id="KW-1133">Transmembrane helix</keyword>
<evidence type="ECO:0000256" key="1">
    <source>
        <dbReference type="SAM" id="Phobius"/>
    </source>
</evidence>
<organism evidence="3 4">
    <name type="scientific">Plantibacter cousiniae</name>
    <name type="common">nom. nud.</name>
    <dbReference type="NCBI Taxonomy" id="199709"/>
    <lineage>
        <taxon>Bacteria</taxon>
        <taxon>Bacillati</taxon>
        <taxon>Actinomycetota</taxon>
        <taxon>Actinomycetes</taxon>
        <taxon>Micrococcales</taxon>
        <taxon>Microbacteriaceae</taxon>
        <taxon>Plantibacter</taxon>
    </lineage>
</organism>
<feature type="transmembrane region" description="Helical" evidence="1">
    <location>
        <begin position="134"/>
        <end position="153"/>
    </location>
</feature>
<protein>
    <recommendedName>
        <fullName evidence="2">DUF1648 domain-containing protein</fullName>
    </recommendedName>
</protein>
<evidence type="ECO:0000313" key="3">
    <source>
        <dbReference type="EMBL" id="SKC69937.1"/>
    </source>
</evidence>
<accession>A0ABY1LP40</accession>
<gene>
    <name evidence="3" type="ORF">SAMN06295973_3044</name>
</gene>
<keyword evidence="1" id="KW-0812">Transmembrane</keyword>
<name>A0ABY1LP40_9MICO</name>
<keyword evidence="1" id="KW-0472">Membrane</keyword>
<evidence type="ECO:0000313" key="4">
    <source>
        <dbReference type="Proteomes" id="UP000190827"/>
    </source>
</evidence>
<feature type="transmembrane region" description="Helical" evidence="1">
    <location>
        <begin position="18"/>
        <end position="39"/>
    </location>
</feature>
<dbReference type="Proteomes" id="UP000190827">
    <property type="component" value="Unassembled WGS sequence"/>
</dbReference>
<comment type="caution">
    <text evidence="3">The sequence shown here is derived from an EMBL/GenBank/DDBJ whole genome shotgun (WGS) entry which is preliminary data.</text>
</comment>
<feature type="transmembrane region" description="Helical" evidence="1">
    <location>
        <begin position="67"/>
        <end position="91"/>
    </location>
</feature>
<dbReference type="Pfam" id="PF07853">
    <property type="entry name" value="DUF1648"/>
    <property type="match status" value="1"/>
</dbReference>
<dbReference type="RefSeq" id="WP_167374561.1">
    <property type="nucleotide sequence ID" value="NZ_FUZO01000002.1"/>
</dbReference>
<feature type="transmembrane region" description="Helical" evidence="1">
    <location>
        <begin position="159"/>
        <end position="181"/>
    </location>
</feature>
<feature type="domain" description="DUF1648" evidence="2">
    <location>
        <begin position="26"/>
        <end position="73"/>
    </location>
</feature>